<evidence type="ECO:0000259" key="5">
    <source>
        <dbReference type="PROSITE" id="PS50949"/>
    </source>
</evidence>
<reference evidence="6 7" key="1">
    <citation type="submission" date="2020-09" db="EMBL/GenBank/DDBJ databases">
        <title>A novel species.</title>
        <authorList>
            <person name="Gao J."/>
        </authorList>
    </citation>
    <scope>NUCLEOTIDE SEQUENCE [LARGE SCALE GENOMIC DNA]</scope>
    <source>
        <strain evidence="6 7">CRXT-Y-14</strain>
    </source>
</reference>
<dbReference type="PRINTS" id="PR00035">
    <property type="entry name" value="HTHGNTR"/>
</dbReference>
<dbReference type="SMART" id="SM00895">
    <property type="entry name" value="FCD"/>
    <property type="match status" value="1"/>
</dbReference>
<evidence type="ECO:0000313" key="6">
    <source>
        <dbReference type="EMBL" id="QNS08062.1"/>
    </source>
</evidence>
<dbReference type="RefSeq" id="WP_188340723.1">
    <property type="nucleotide sequence ID" value="NZ_CP061281.1"/>
</dbReference>
<dbReference type="GO" id="GO:0003677">
    <property type="term" value="F:DNA binding"/>
    <property type="evidence" value="ECO:0007669"/>
    <property type="project" value="UniProtKB-KW"/>
</dbReference>
<dbReference type="Gene3D" id="1.20.120.530">
    <property type="entry name" value="GntR ligand-binding domain-like"/>
    <property type="match status" value="1"/>
</dbReference>
<keyword evidence="7" id="KW-1185">Reference proteome</keyword>
<accession>A0A7H1BH57</accession>
<dbReference type="SMART" id="SM00345">
    <property type="entry name" value="HTH_GNTR"/>
    <property type="match status" value="1"/>
</dbReference>
<dbReference type="KEGG" id="sxn:IAG42_33600"/>
<evidence type="ECO:0000313" key="7">
    <source>
        <dbReference type="Proteomes" id="UP000516428"/>
    </source>
</evidence>
<dbReference type="Pfam" id="PF07729">
    <property type="entry name" value="FCD"/>
    <property type="match status" value="1"/>
</dbReference>
<dbReference type="Proteomes" id="UP000516428">
    <property type="component" value="Chromosome"/>
</dbReference>
<evidence type="ECO:0000256" key="3">
    <source>
        <dbReference type="ARBA" id="ARBA00023163"/>
    </source>
</evidence>
<dbReference type="InterPro" id="IPR008920">
    <property type="entry name" value="TF_FadR/GntR_C"/>
</dbReference>
<dbReference type="SUPFAM" id="SSF48008">
    <property type="entry name" value="GntR ligand-binding domain-like"/>
    <property type="match status" value="1"/>
</dbReference>
<dbReference type="CDD" id="cd07377">
    <property type="entry name" value="WHTH_GntR"/>
    <property type="match status" value="1"/>
</dbReference>
<dbReference type="AlphaFoldDB" id="A0A7H1BH57"/>
<sequence length="240" mass="26018">MTAVAGALAEAPDAAPAPRRGGPGAASHVDRAEAFIRAGIHSGAYPQGGRLRERELSETLGISRIPVREALLRLAQEGLVVTSPRRGATVRRLTLRDVNELFDLRLSLEVFAAGRAAERSAQGYEHPALQRIMDEAEDATRRNSPADIAAANTAFHAEIITMTGNRLLQASLQPSLGLMHWLFRLTSTDVGPRLHCEEHKRICTAVYAGKAQLAEALSYAHIDIRREPTLEALEGVLPAR</sequence>
<dbReference type="InterPro" id="IPR036390">
    <property type="entry name" value="WH_DNA-bd_sf"/>
</dbReference>
<dbReference type="PROSITE" id="PS50949">
    <property type="entry name" value="HTH_GNTR"/>
    <property type="match status" value="1"/>
</dbReference>
<evidence type="ECO:0000256" key="2">
    <source>
        <dbReference type="ARBA" id="ARBA00023125"/>
    </source>
</evidence>
<keyword evidence="1" id="KW-0805">Transcription regulation</keyword>
<feature type="compositionally biased region" description="Low complexity" evidence="4">
    <location>
        <begin position="1"/>
        <end position="20"/>
    </location>
</feature>
<proteinExistence type="predicted"/>
<name>A0A7H1BH57_9ACTN</name>
<dbReference type="PANTHER" id="PTHR43537">
    <property type="entry name" value="TRANSCRIPTIONAL REGULATOR, GNTR FAMILY"/>
    <property type="match status" value="1"/>
</dbReference>
<evidence type="ECO:0000256" key="4">
    <source>
        <dbReference type="SAM" id="MobiDB-lite"/>
    </source>
</evidence>
<dbReference type="InterPro" id="IPR036388">
    <property type="entry name" value="WH-like_DNA-bd_sf"/>
</dbReference>
<dbReference type="EMBL" id="CP061281">
    <property type="protein sequence ID" value="QNS08062.1"/>
    <property type="molecule type" value="Genomic_DNA"/>
</dbReference>
<feature type="region of interest" description="Disordered" evidence="4">
    <location>
        <begin position="1"/>
        <end position="27"/>
    </location>
</feature>
<organism evidence="6 7">
    <name type="scientific">Streptomyces xanthii</name>
    <dbReference type="NCBI Taxonomy" id="2768069"/>
    <lineage>
        <taxon>Bacteria</taxon>
        <taxon>Bacillati</taxon>
        <taxon>Actinomycetota</taxon>
        <taxon>Actinomycetes</taxon>
        <taxon>Kitasatosporales</taxon>
        <taxon>Streptomycetaceae</taxon>
        <taxon>Streptomyces</taxon>
    </lineage>
</organism>
<dbReference type="GO" id="GO:0003700">
    <property type="term" value="F:DNA-binding transcription factor activity"/>
    <property type="evidence" value="ECO:0007669"/>
    <property type="project" value="InterPro"/>
</dbReference>
<dbReference type="Gene3D" id="1.10.10.10">
    <property type="entry name" value="Winged helix-like DNA-binding domain superfamily/Winged helix DNA-binding domain"/>
    <property type="match status" value="1"/>
</dbReference>
<evidence type="ECO:0000256" key="1">
    <source>
        <dbReference type="ARBA" id="ARBA00023015"/>
    </source>
</evidence>
<dbReference type="PANTHER" id="PTHR43537:SF52">
    <property type="entry name" value="FATTY ACID METABOLISM REGULATOR PROTEIN"/>
    <property type="match status" value="1"/>
</dbReference>
<dbReference type="SUPFAM" id="SSF46785">
    <property type="entry name" value="Winged helix' DNA-binding domain"/>
    <property type="match status" value="1"/>
</dbReference>
<dbReference type="InterPro" id="IPR000524">
    <property type="entry name" value="Tscrpt_reg_HTH_GntR"/>
</dbReference>
<dbReference type="Pfam" id="PF00392">
    <property type="entry name" value="GntR"/>
    <property type="match status" value="1"/>
</dbReference>
<keyword evidence="2" id="KW-0238">DNA-binding</keyword>
<gene>
    <name evidence="6" type="ORF">IAG42_33600</name>
</gene>
<keyword evidence="3" id="KW-0804">Transcription</keyword>
<protein>
    <submittedName>
        <fullName evidence="6">GntR family transcriptional regulator</fullName>
    </submittedName>
</protein>
<dbReference type="InterPro" id="IPR011711">
    <property type="entry name" value="GntR_C"/>
</dbReference>
<feature type="domain" description="HTH gntR-type" evidence="5">
    <location>
        <begin position="26"/>
        <end position="93"/>
    </location>
</feature>